<sequence>MSPAKMKPFCIMKKHPEINRQGLFSIMKIWPMSIASGGSELHLAVWENPIFGFNPI</sequence>
<organism evidence="1">
    <name type="scientific">Anguilla anguilla</name>
    <name type="common">European freshwater eel</name>
    <name type="synonym">Muraena anguilla</name>
    <dbReference type="NCBI Taxonomy" id="7936"/>
    <lineage>
        <taxon>Eukaryota</taxon>
        <taxon>Metazoa</taxon>
        <taxon>Chordata</taxon>
        <taxon>Craniata</taxon>
        <taxon>Vertebrata</taxon>
        <taxon>Euteleostomi</taxon>
        <taxon>Actinopterygii</taxon>
        <taxon>Neopterygii</taxon>
        <taxon>Teleostei</taxon>
        <taxon>Anguilliformes</taxon>
        <taxon>Anguillidae</taxon>
        <taxon>Anguilla</taxon>
    </lineage>
</organism>
<dbReference type="AlphaFoldDB" id="A0A0E9VBR8"/>
<proteinExistence type="predicted"/>
<dbReference type="EMBL" id="GBXM01033080">
    <property type="protein sequence ID" value="JAH75497.1"/>
    <property type="molecule type" value="Transcribed_RNA"/>
</dbReference>
<protein>
    <submittedName>
        <fullName evidence="1">Uncharacterized protein</fullName>
    </submittedName>
</protein>
<reference evidence="1" key="1">
    <citation type="submission" date="2014-11" db="EMBL/GenBank/DDBJ databases">
        <authorList>
            <person name="Amaro Gonzalez C."/>
        </authorList>
    </citation>
    <scope>NUCLEOTIDE SEQUENCE</scope>
</reference>
<name>A0A0E9VBR8_ANGAN</name>
<accession>A0A0E9VBR8</accession>
<reference evidence="1" key="2">
    <citation type="journal article" date="2015" name="Fish Shellfish Immunol.">
        <title>Early steps in the European eel (Anguilla anguilla)-Vibrio vulnificus interaction in the gills: Role of the RtxA13 toxin.</title>
        <authorList>
            <person name="Callol A."/>
            <person name="Pajuelo D."/>
            <person name="Ebbesson L."/>
            <person name="Teles M."/>
            <person name="MacKenzie S."/>
            <person name="Amaro C."/>
        </authorList>
    </citation>
    <scope>NUCLEOTIDE SEQUENCE</scope>
</reference>
<evidence type="ECO:0000313" key="1">
    <source>
        <dbReference type="EMBL" id="JAH75497.1"/>
    </source>
</evidence>